<organism evidence="2 3">
    <name type="scientific">Paraprevotella xylaniphila YIT 11841</name>
    <dbReference type="NCBI Taxonomy" id="762982"/>
    <lineage>
        <taxon>Bacteria</taxon>
        <taxon>Pseudomonadati</taxon>
        <taxon>Bacteroidota</taxon>
        <taxon>Bacteroidia</taxon>
        <taxon>Bacteroidales</taxon>
        <taxon>Prevotellaceae</taxon>
        <taxon>Paraprevotella</taxon>
    </lineage>
</organism>
<sequence length="268" mass="30821">MKRISIVTVCFNCIDTIEQTIKSVISQDYPNLEYIIIDGASQDGTLNIVDKYQNFIAKVLSEPDRGIFDAMNKSLNYVTGEYVLFMNAGDRFVSSHIVSDIFGKQEYHEDLIYGDVYIQNELGYLFCKADAIYSKKPTKKELVFKSQGFCHQSLFTKTSMLKNVGFNLKYPLGADYDTTAQIYYKGNQEIFYVGQPISIFDDRTGGASHNKIVQILKERADFFGYKPLICVYLYAYKEIIINKVKAIIESLFPNIVRTQRMKKYKVEI</sequence>
<dbReference type="PANTHER" id="PTHR43685:SF2">
    <property type="entry name" value="GLYCOSYLTRANSFERASE 2-LIKE DOMAIN-CONTAINING PROTEIN"/>
    <property type="match status" value="1"/>
</dbReference>
<evidence type="ECO:0000259" key="1">
    <source>
        <dbReference type="Pfam" id="PF00535"/>
    </source>
</evidence>
<evidence type="ECO:0000313" key="2">
    <source>
        <dbReference type="EMBL" id="EGG53192.1"/>
    </source>
</evidence>
<name>F3QUU2_9BACT</name>
<comment type="caution">
    <text evidence="2">The sequence shown here is derived from an EMBL/GenBank/DDBJ whole genome shotgun (WGS) entry which is preliminary data.</text>
</comment>
<dbReference type="PANTHER" id="PTHR43685">
    <property type="entry name" value="GLYCOSYLTRANSFERASE"/>
    <property type="match status" value="1"/>
</dbReference>
<dbReference type="GO" id="GO:0016740">
    <property type="term" value="F:transferase activity"/>
    <property type="evidence" value="ECO:0007669"/>
    <property type="project" value="UniProtKB-KW"/>
</dbReference>
<dbReference type="Pfam" id="PF00535">
    <property type="entry name" value="Glycos_transf_2"/>
    <property type="match status" value="1"/>
</dbReference>
<dbReference type="OrthoDB" id="9788101at2"/>
<dbReference type="STRING" id="762982.HMPREF9442_01965"/>
<dbReference type="GeneID" id="98396487"/>
<dbReference type="AlphaFoldDB" id="F3QUU2"/>
<keyword evidence="3" id="KW-1185">Reference proteome</keyword>
<dbReference type="RefSeq" id="WP_008627534.1">
    <property type="nucleotide sequence ID" value="NZ_GL883856.1"/>
</dbReference>
<dbReference type="SUPFAM" id="SSF53448">
    <property type="entry name" value="Nucleotide-diphospho-sugar transferases"/>
    <property type="match status" value="1"/>
</dbReference>
<dbReference type="Proteomes" id="UP000005546">
    <property type="component" value="Unassembled WGS sequence"/>
</dbReference>
<feature type="domain" description="Glycosyltransferase 2-like" evidence="1">
    <location>
        <begin position="5"/>
        <end position="127"/>
    </location>
</feature>
<dbReference type="EMBL" id="AFBR01000056">
    <property type="protein sequence ID" value="EGG53192.1"/>
    <property type="molecule type" value="Genomic_DNA"/>
</dbReference>
<evidence type="ECO:0000313" key="3">
    <source>
        <dbReference type="Proteomes" id="UP000005546"/>
    </source>
</evidence>
<protein>
    <submittedName>
        <fullName evidence="2">Glycosyltransferase, group 2 family protein</fullName>
    </submittedName>
</protein>
<dbReference type="InterPro" id="IPR050834">
    <property type="entry name" value="Glycosyltransf_2"/>
</dbReference>
<reference evidence="2 3" key="1">
    <citation type="submission" date="2011-02" db="EMBL/GenBank/DDBJ databases">
        <authorList>
            <person name="Weinstock G."/>
            <person name="Sodergren E."/>
            <person name="Clifton S."/>
            <person name="Fulton L."/>
            <person name="Fulton B."/>
            <person name="Courtney L."/>
            <person name="Fronick C."/>
            <person name="Harrison M."/>
            <person name="Strong C."/>
            <person name="Farmer C."/>
            <person name="Delahaunty K."/>
            <person name="Markovic C."/>
            <person name="Hall O."/>
            <person name="Minx P."/>
            <person name="Tomlinson C."/>
            <person name="Mitreva M."/>
            <person name="Hou S."/>
            <person name="Chen J."/>
            <person name="Wollam A."/>
            <person name="Pepin K.H."/>
            <person name="Johnson M."/>
            <person name="Bhonagiri V."/>
            <person name="Zhang X."/>
            <person name="Suruliraj S."/>
            <person name="Warren W."/>
            <person name="Chinwalla A."/>
            <person name="Mardis E.R."/>
            <person name="Wilson R.K."/>
        </authorList>
    </citation>
    <scope>NUCLEOTIDE SEQUENCE [LARGE SCALE GENOMIC DNA]</scope>
    <source>
        <strain evidence="2 3">YIT 11841</strain>
    </source>
</reference>
<accession>F3QUU2</accession>
<keyword evidence="2" id="KW-0808">Transferase</keyword>
<dbReference type="InterPro" id="IPR029044">
    <property type="entry name" value="Nucleotide-diphossugar_trans"/>
</dbReference>
<dbReference type="CDD" id="cd06433">
    <property type="entry name" value="GT_2_WfgS_like"/>
    <property type="match status" value="1"/>
</dbReference>
<dbReference type="eggNOG" id="COG1216">
    <property type="taxonomic scope" value="Bacteria"/>
</dbReference>
<dbReference type="Gene3D" id="3.90.550.10">
    <property type="entry name" value="Spore Coat Polysaccharide Biosynthesis Protein SpsA, Chain A"/>
    <property type="match status" value="1"/>
</dbReference>
<dbReference type="HOGENOM" id="CLU_025996_21_1_10"/>
<gene>
    <name evidence="2" type="ORF">HMPREF9442_01965</name>
</gene>
<proteinExistence type="predicted"/>
<dbReference type="InterPro" id="IPR001173">
    <property type="entry name" value="Glyco_trans_2-like"/>
</dbReference>